<name>A0ABR2JNJ8_9PEZI</name>
<sequence>MSSQEIREQRELRRRLAKENRKAEAQLLEVRVPEKETVPWKKIEIHPGPFSPWLSNQITSFEELASRFDDAAFIALNTKCRKWRDPDNPAPEQYSQCKEVGWALLADLNQRENTSTETLDPSINGLVRQFDIQAKNTQVNEWYLESVGPQTEAFPYGTTDHVGLSDLDERMDKHIEYLKKQAKGRPLILVGFGIKNDLRHFWRDFPTGARHISGWVELQGLLRRSTQSHGPSMGLGTSLRALGYSFTETPDPMQGKAEARRTHIAAMESVRTLALLEAMASTDENVTSRLRLVERPNFPLLSLPREPWTYPSRLFQLKITNTRGRSEGLPPEIDSVSKLADFVYDRGNLAKSVSGWGRAARSTGSAYEPLWVCKGVRATRRQIGFLEFTDEEKMRRFAREASEWIFDGERLKVEVLFDPATKRKHKDEKTQDDGRKRKEREQKKQMPPAGILDLQNEELDNGVESLIPDWI</sequence>
<comment type="caution">
    <text evidence="2">The sequence shown here is derived from an EMBL/GenBank/DDBJ whole genome shotgun (WGS) entry which is preliminary data.</text>
</comment>
<gene>
    <name evidence="2" type="ORF">PGQ11_001271</name>
</gene>
<feature type="compositionally biased region" description="Basic and acidic residues" evidence="1">
    <location>
        <begin position="427"/>
        <end position="444"/>
    </location>
</feature>
<dbReference type="Proteomes" id="UP001390339">
    <property type="component" value="Unassembled WGS sequence"/>
</dbReference>
<evidence type="ECO:0000313" key="3">
    <source>
        <dbReference type="Proteomes" id="UP001390339"/>
    </source>
</evidence>
<dbReference type="EMBL" id="JAPCWZ010000001">
    <property type="protein sequence ID" value="KAK8879977.1"/>
    <property type="molecule type" value="Genomic_DNA"/>
</dbReference>
<evidence type="ECO:0000313" key="2">
    <source>
        <dbReference type="EMBL" id="KAK8879977.1"/>
    </source>
</evidence>
<feature type="region of interest" description="Disordered" evidence="1">
    <location>
        <begin position="422"/>
        <end position="457"/>
    </location>
</feature>
<accession>A0ABR2JNJ8</accession>
<keyword evidence="3" id="KW-1185">Reference proteome</keyword>
<proteinExistence type="predicted"/>
<organism evidence="2 3">
    <name type="scientific">Apiospora arundinis</name>
    <dbReference type="NCBI Taxonomy" id="335852"/>
    <lineage>
        <taxon>Eukaryota</taxon>
        <taxon>Fungi</taxon>
        <taxon>Dikarya</taxon>
        <taxon>Ascomycota</taxon>
        <taxon>Pezizomycotina</taxon>
        <taxon>Sordariomycetes</taxon>
        <taxon>Xylariomycetidae</taxon>
        <taxon>Amphisphaeriales</taxon>
        <taxon>Apiosporaceae</taxon>
        <taxon>Apiospora</taxon>
    </lineage>
</organism>
<evidence type="ECO:0000256" key="1">
    <source>
        <dbReference type="SAM" id="MobiDB-lite"/>
    </source>
</evidence>
<protein>
    <submittedName>
        <fullName evidence="2">Uncharacterized protein</fullName>
    </submittedName>
</protein>
<reference evidence="2 3" key="1">
    <citation type="journal article" date="2024" name="IMA Fungus">
        <title>Apiospora arundinis, a panoply of carbohydrate-active enzymes and secondary metabolites.</title>
        <authorList>
            <person name="Sorensen T."/>
            <person name="Petersen C."/>
            <person name="Muurmann A.T."/>
            <person name="Christiansen J.V."/>
            <person name="Brundto M.L."/>
            <person name="Overgaard C.K."/>
            <person name="Boysen A.T."/>
            <person name="Wollenberg R.D."/>
            <person name="Larsen T.O."/>
            <person name="Sorensen J.L."/>
            <person name="Nielsen K.L."/>
            <person name="Sondergaard T.E."/>
        </authorList>
    </citation>
    <scope>NUCLEOTIDE SEQUENCE [LARGE SCALE GENOMIC DNA]</scope>
    <source>
        <strain evidence="2 3">AAU 773</strain>
    </source>
</reference>